<dbReference type="SMART" id="SM00267">
    <property type="entry name" value="GGDEF"/>
    <property type="match status" value="1"/>
</dbReference>
<protein>
    <recommendedName>
        <fullName evidence="2">diguanylate cyclase</fullName>
        <ecNumber evidence="2">2.7.7.65</ecNumber>
    </recommendedName>
</protein>
<evidence type="ECO:0000256" key="5">
    <source>
        <dbReference type="SAM" id="MobiDB-lite"/>
    </source>
</evidence>
<evidence type="ECO:0000256" key="2">
    <source>
        <dbReference type="ARBA" id="ARBA00012528"/>
    </source>
</evidence>
<evidence type="ECO:0000256" key="3">
    <source>
        <dbReference type="ARBA" id="ARBA00034247"/>
    </source>
</evidence>
<dbReference type="InterPro" id="IPR043128">
    <property type="entry name" value="Rev_trsase/Diguanyl_cyclase"/>
</dbReference>
<comment type="caution">
    <text evidence="7">The sequence shown here is derived from an EMBL/GenBank/DDBJ whole genome shotgun (WGS) entry which is preliminary data.</text>
</comment>
<dbReference type="Proteomes" id="UP000275461">
    <property type="component" value="Unassembled WGS sequence"/>
</dbReference>
<dbReference type="FunFam" id="3.30.70.270:FF:000001">
    <property type="entry name" value="Diguanylate cyclase domain protein"/>
    <property type="match status" value="1"/>
</dbReference>
<dbReference type="AlphaFoldDB" id="A0A498C6P8"/>
<dbReference type="GO" id="GO:1902201">
    <property type="term" value="P:negative regulation of bacterial-type flagellum-dependent cell motility"/>
    <property type="evidence" value="ECO:0007669"/>
    <property type="project" value="TreeGrafter"/>
</dbReference>
<dbReference type="EMBL" id="RCDA01000002">
    <property type="protein sequence ID" value="RLK48770.1"/>
    <property type="molecule type" value="Genomic_DNA"/>
</dbReference>
<dbReference type="OrthoDB" id="9812260at2"/>
<dbReference type="Gene3D" id="3.30.70.270">
    <property type="match status" value="1"/>
</dbReference>
<dbReference type="RefSeq" id="WP_121442409.1">
    <property type="nucleotide sequence ID" value="NZ_RCDA01000002.1"/>
</dbReference>
<comment type="catalytic activity">
    <reaction evidence="3">
        <text>2 GTP = 3',3'-c-di-GMP + 2 diphosphate</text>
        <dbReference type="Rhea" id="RHEA:24898"/>
        <dbReference type="ChEBI" id="CHEBI:33019"/>
        <dbReference type="ChEBI" id="CHEBI:37565"/>
        <dbReference type="ChEBI" id="CHEBI:58805"/>
        <dbReference type="EC" id="2.7.7.65"/>
    </reaction>
</comment>
<reference evidence="7 8" key="1">
    <citation type="submission" date="2018-10" db="EMBL/GenBank/DDBJ databases">
        <title>Genomic Encyclopedia of Type Strains, Phase IV (KMG-IV): sequencing the most valuable type-strain genomes for metagenomic binning, comparative biology and taxonomic classification.</title>
        <authorList>
            <person name="Goeker M."/>
        </authorList>
    </citation>
    <scope>NUCLEOTIDE SEQUENCE [LARGE SCALE GENOMIC DNA]</scope>
    <source>
        <strain evidence="7 8">DSM 12769</strain>
    </source>
</reference>
<gene>
    <name evidence="7" type="ORF">DFR31_1881</name>
</gene>
<sequence length="300" mass="33792">MNSSREKLPGNWSSASNNEKGPRFSLFDQEEALLQHADQMVDKLDQVADGVRELANAYRQSYRSQTRLLRMSDRMQLDLQQANQKLEAQAESLRTLNEALEQEVQAREQLADELHRLAMMDDLTGVYSRRQVLEVGERELARRRRQGLTPLTLLMMDLDHFKRINDRFGHAAGDTVLVAFAEVLHRNLRESDAVGRLGGEEFLAVLPEVDLRGGMTLAERIREEVAALRIPWEQQGDGSGSVDLDLTVSIGVAALRSTHESLDTAIMRADDALYQAKLSGRNRVMLAKAEERGNQSDPEV</sequence>
<dbReference type="CDD" id="cd01949">
    <property type="entry name" value="GGDEF"/>
    <property type="match status" value="1"/>
</dbReference>
<dbReference type="InterPro" id="IPR050469">
    <property type="entry name" value="Diguanylate_Cyclase"/>
</dbReference>
<keyword evidence="8" id="KW-1185">Reference proteome</keyword>
<dbReference type="PANTHER" id="PTHR45138:SF9">
    <property type="entry name" value="DIGUANYLATE CYCLASE DGCM-RELATED"/>
    <property type="match status" value="1"/>
</dbReference>
<dbReference type="InterPro" id="IPR029787">
    <property type="entry name" value="Nucleotide_cyclase"/>
</dbReference>
<keyword evidence="4" id="KW-0175">Coiled coil</keyword>
<feature type="coiled-coil region" evidence="4">
    <location>
        <begin position="72"/>
        <end position="117"/>
    </location>
</feature>
<evidence type="ECO:0000256" key="4">
    <source>
        <dbReference type="SAM" id="Coils"/>
    </source>
</evidence>
<proteinExistence type="predicted"/>
<evidence type="ECO:0000313" key="8">
    <source>
        <dbReference type="Proteomes" id="UP000275461"/>
    </source>
</evidence>
<dbReference type="PANTHER" id="PTHR45138">
    <property type="entry name" value="REGULATORY COMPONENTS OF SENSORY TRANSDUCTION SYSTEM"/>
    <property type="match status" value="1"/>
</dbReference>
<dbReference type="InterPro" id="IPR000160">
    <property type="entry name" value="GGDEF_dom"/>
</dbReference>
<accession>A0A498C6P8</accession>
<dbReference type="PROSITE" id="PS50887">
    <property type="entry name" value="GGDEF"/>
    <property type="match status" value="1"/>
</dbReference>
<comment type="cofactor">
    <cofactor evidence="1">
        <name>Mg(2+)</name>
        <dbReference type="ChEBI" id="CHEBI:18420"/>
    </cofactor>
</comment>
<dbReference type="SUPFAM" id="SSF55073">
    <property type="entry name" value="Nucleotide cyclase"/>
    <property type="match status" value="1"/>
</dbReference>
<dbReference type="Pfam" id="PF00990">
    <property type="entry name" value="GGDEF"/>
    <property type="match status" value="1"/>
</dbReference>
<evidence type="ECO:0000259" key="6">
    <source>
        <dbReference type="PROSITE" id="PS50887"/>
    </source>
</evidence>
<dbReference type="GO" id="GO:0043709">
    <property type="term" value="P:cell adhesion involved in single-species biofilm formation"/>
    <property type="evidence" value="ECO:0007669"/>
    <property type="project" value="TreeGrafter"/>
</dbReference>
<evidence type="ECO:0000313" key="7">
    <source>
        <dbReference type="EMBL" id="RLK48770.1"/>
    </source>
</evidence>
<dbReference type="NCBIfam" id="TIGR00254">
    <property type="entry name" value="GGDEF"/>
    <property type="match status" value="1"/>
</dbReference>
<feature type="domain" description="GGDEF" evidence="6">
    <location>
        <begin position="149"/>
        <end position="289"/>
    </location>
</feature>
<name>A0A498C6P8_9GAMM</name>
<organism evidence="7 8">
    <name type="scientific">Alkalispirillum mobile</name>
    <dbReference type="NCBI Taxonomy" id="85925"/>
    <lineage>
        <taxon>Bacteria</taxon>
        <taxon>Pseudomonadati</taxon>
        <taxon>Pseudomonadota</taxon>
        <taxon>Gammaproteobacteria</taxon>
        <taxon>Chromatiales</taxon>
        <taxon>Ectothiorhodospiraceae</taxon>
        <taxon>Alkalispirillum</taxon>
    </lineage>
</organism>
<dbReference type="EC" id="2.7.7.65" evidence="2"/>
<feature type="region of interest" description="Disordered" evidence="5">
    <location>
        <begin position="1"/>
        <end position="21"/>
    </location>
</feature>
<dbReference type="GO" id="GO:0052621">
    <property type="term" value="F:diguanylate cyclase activity"/>
    <property type="evidence" value="ECO:0007669"/>
    <property type="project" value="UniProtKB-EC"/>
</dbReference>
<evidence type="ECO:0000256" key="1">
    <source>
        <dbReference type="ARBA" id="ARBA00001946"/>
    </source>
</evidence>
<dbReference type="GO" id="GO:0005886">
    <property type="term" value="C:plasma membrane"/>
    <property type="evidence" value="ECO:0007669"/>
    <property type="project" value="TreeGrafter"/>
</dbReference>